<dbReference type="GO" id="GO:0016020">
    <property type="term" value="C:membrane"/>
    <property type="evidence" value="ECO:0007669"/>
    <property type="project" value="UniProtKB-SubCell"/>
</dbReference>
<keyword evidence="8" id="KW-1185">Reference proteome</keyword>
<dbReference type="Proteomes" id="UP001197093">
    <property type="component" value="Unassembled WGS sequence"/>
</dbReference>
<dbReference type="PANTHER" id="PTHR13285">
    <property type="entry name" value="ACYLTRANSFERASE"/>
    <property type="match status" value="1"/>
</dbReference>
<evidence type="ECO:0008006" key="9">
    <source>
        <dbReference type="Google" id="ProtNLM"/>
    </source>
</evidence>
<dbReference type="EMBL" id="JAHCVI010000001">
    <property type="protein sequence ID" value="KAG7292478.1"/>
    <property type="molecule type" value="Genomic_DNA"/>
</dbReference>
<proteinExistence type="inferred from homology"/>
<feature type="transmembrane region" description="Helical" evidence="6">
    <location>
        <begin position="504"/>
        <end position="525"/>
    </location>
</feature>
<evidence type="ECO:0000313" key="8">
    <source>
        <dbReference type="Proteomes" id="UP001197093"/>
    </source>
</evidence>
<protein>
    <recommendedName>
        <fullName evidence="9">Glycerol:H+ symporter</fullName>
    </recommendedName>
</protein>
<keyword evidence="4 6" id="KW-1133">Transmembrane helix</keyword>
<evidence type="ECO:0000256" key="2">
    <source>
        <dbReference type="ARBA" id="ARBA00010323"/>
    </source>
</evidence>
<comment type="subcellular location">
    <subcellularLocation>
        <location evidence="1">Membrane</location>
        <topology evidence="1">Multi-pass membrane protein</topology>
    </subcellularLocation>
</comment>
<feature type="transmembrane region" description="Helical" evidence="6">
    <location>
        <begin position="162"/>
        <end position="186"/>
    </location>
</feature>
<feature type="transmembrane region" description="Helical" evidence="6">
    <location>
        <begin position="480"/>
        <end position="498"/>
    </location>
</feature>
<gene>
    <name evidence="7" type="ORF">NEMBOFW57_002513</name>
</gene>
<name>A0AAD4F853_9PEZI</name>
<organism evidence="7 8">
    <name type="scientific">Staphylotrichum longicolle</name>
    <dbReference type="NCBI Taxonomy" id="669026"/>
    <lineage>
        <taxon>Eukaryota</taxon>
        <taxon>Fungi</taxon>
        <taxon>Dikarya</taxon>
        <taxon>Ascomycota</taxon>
        <taxon>Pezizomycotina</taxon>
        <taxon>Sordariomycetes</taxon>
        <taxon>Sordariomycetidae</taxon>
        <taxon>Sordariales</taxon>
        <taxon>Chaetomiaceae</taxon>
        <taxon>Staphylotrichum</taxon>
    </lineage>
</organism>
<reference evidence="7" key="1">
    <citation type="submission" date="2023-02" db="EMBL/GenBank/DDBJ databases">
        <authorList>
            <person name="Palmer J.M."/>
        </authorList>
    </citation>
    <scope>NUCLEOTIDE SEQUENCE</scope>
    <source>
        <strain evidence="7">FW57</strain>
    </source>
</reference>
<evidence type="ECO:0000256" key="5">
    <source>
        <dbReference type="ARBA" id="ARBA00023136"/>
    </source>
</evidence>
<feature type="transmembrane region" description="Helical" evidence="6">
    <location>
        <begin position="67"/>
        <end position="87"/>
    </location>
</feature>
<evidence type="ECO:0000256" key="1">
    <source>
        <dbReference type="ARBA" id="ARBA00004141"/>
    </source>
</evidence>
<keyword evidence="5 6" id="KW-0472">Membrane</keyword>
<evidence type="ECO:0000256" key="6">
    <source>
        <dbReference type="SAM" id="Phobius"/>
    </source>
</evidence>
<feature type="transmembrane region" description="Helical" evidence="6">
    <location>
        <begin position="537"/>
        <end position="562"/>
    </location>
</feature>
<comment type="similarity">
    <text evidence="2">Belongs to the membrane-bound acyltransferase family.</text>
</comment>
<feature type="transmembrane region" description="Helical" evidence="6">
    <location>
        <begin position="361"/>
        <end position="378"/>
    </location>
</feature>
<dbReference type="AlphaFoldDB" id="A0AAD4F853"/>
<sequence>MASRSDGGQRSGPLSFLGSLYDLDTLDTRFTTPSSVPYRAALDKREDDTKVADKRVEPPKWNTPEFYLYYLVFVTVVPYMFWVAYDVSRHGWIPGRKIDVSDAQYRTFRINLPYMALLLVFHPLLRRVWNAVYPVSKEAKGARANTPEAAEARLRQRTSFDYGFALFFLVALHGFSAVKILAILAVNYKLATSLPRRYIPVVSWVFNICILFANELGDGYKFRNMALAVTGTPAADMVSDPSVLIKLGEWLDSHGGIMRRWEILFNITVLRLISFNLDYYWSLDRRASSPIEKKQLDPANLSERDRIATPASPQDFSFRNYVAYTIYAPLYLTGPIITFNDYISQSRYQPATLAPSRTLKYAIRFALTLLAMELVLHYDYVGAISKARPEWSTYTPAQISLLSYFNLHIIWLKLLLPWRFFRLWSLADGIDPPENMLRCVSDNYSTLSFWRGWHRSYYRWLLRYIYIPLGGSSFRTARDAARTVLTYLVVFTFVALWHDIKLNLLIWGWLIVVFFLPEIAAGMLFPRRKWEGRPTAYRMLCCVGGVGNVLMMISANLVGFAVGLDGLESIVRGIFRDYSDVE</sequence>
<dbReference type="GO" id="GO:0006506">
    <property type="term" value="P:GPI anchor biosynthetic process"/>
    <property type="evidence" value="ECO:0007669"/>
    <property type="project" value="TreeGrafter"/>
</dbReference>
<accession>A0AAD4F853</accession>
<dbReference type="InterPro" id="IPR051085">
    <property type="entry name" value="MB_O-acyltransferase"/>
</dbReference>
<evidence type="ECO:0000256" key="3">
    <source>
        <dbReference type="ARBA" id="ARBA00022692"/>
    </source>
</evidence>
<evidence type="ECO:0000256" key="4">
    <source>
        <dbReference type="ARBA" id="ARBA00022989"/>
    </source>
</evidence>
<dbReference type="GO" id="GO:0005783">
    <property type="term" value="C:endoplasmic reticulum"/>
    <property type="evidence" value="ECO:0007669"/>
    <property type="project" value="TreeGrafter"/>
</dbReference>
<keyword evidence="3 6" id="KW-0812">Transmembrane</keyword>
<feature type="transmembrane region" description="Helical" evidence="6">
    <location>
        <begin position="398"/>
        <end position="416"/>
    </location>
</feature>
<evidence type="ECO:0000313" key="7">
    <source>
        <dbReference type="EMBL" id="KAG7292478.1"/>
    </source>
</evidence>
<dbReference type="InterPro" id="IPR004299">
    <property type="entry name" value="MBOAT_fam"/>
</dbReference>
<dbReference type="Pfam" id="PF03062">
    <property type="entry name" value="MBOAT"/>
    <property type="match status" value="1"/>
</dbReference>
<dbReference type="GO" id="GO:0008374">
    <property type="term" value="F:O-acyltransferase activity"/>
    <property type="evidence" value="ECO:0007669"/>
    <property type="project" value="TreeGrafter"/>
</dbReference>
<comment type="caution">
    <text evidence="7">The sequence shown here is derived from an EMBL/GenBank/DDBJ whole genome shotgun (WGS) entry which is preliminary data.</text>
</comment>
<feature type="transmembrane region" description="Helical" evidence="6">
    <location>
        <begin position="321"/>
        <end position="340"/>
    </location>
</feature>
<dbReference type="PANTHER" id="PTHR13285:SF18">
    <property type="entry name" value="PROTEIN-CYSTEINE N-PALMITOYLTRANSFERASE RASP"/>
    <property type="match status" value="1"/>
</dbReference>
<feature type="transmembrane region" description="Helical" evidence="6">
    <location>
        <begin position="198"/>
        <end position="217"/>
    </location>
</feature>